<dbReference type="PROSITE" id="PS00061">
    <property type="entry name" value="ADH_SHORT"/>
    <property type="match status" value="1"/>
</dbReference>
<evidence type="ECO:0000259" key="3">
    <source>
        <dbReference type="SMART" id="SM00822"/>
    </source>
</evidence>
<dbReference type="PANTHER" id="PTHR42760">
    <property type="entry name" value="SHORT-CHAIN DEHYDROGENASES/REDUCTASES FAMILY MEMBER"/>
    <property type="match status" value="1"/>
</dbReference>
<dbReference type="PRINTS" id="PR00080">
    <property type="entry name" value="SDRFAMILY"/>
</dbReference>
<evidence type="ECO:0000256" key="1">
    <source>
        <dbReference type="ARBA" id="ARBA00006484"/>
    </source>
</evidence>
<dbReference type="EMBL" id="JBEPCV010000012">
    <property type="protein sequence ID" value="MER6904998.1"/>
    <property type="molecule type" value="Genomic_DNA"/>
</dbReference>
<sequence length="253" mass="26617">MGLFRLDGRAAVVTGAARGLGRAMALALAEAGADIIAIDTAPLEELAQDVRDRGARCATREADLSRTDPEAATELVDWCYRTFDGVSVLVNNAGLIRRGPALGTPQEDWDAVLGLNLTAPFFLAQAFARLLYDTSATGSVINIASVNSFQGGAEVPAYAASKHGVLGITRALANEWSRYGIRVNAIAPGYMVTDLTRAHREDADRARTMLGRIPAGRWGTPDDLAGAVVFLASPASSYVTGTALAVDGGWLAR</sequence>
<reference evidence="4 5" key="1">
    <citation type="submission" date="2024-06" db="EMBL/GenBank/DDBJ databases">
        <title>The Natural Products Discovery Center: Release of the First 8490 Sequenced Strains for Exploring Actinobacteria Biosynthetic Diversity.</title>
        <authorList>
            <person name="Kalkreuter E."/>
            <person name="Kautsar S.A."/>
            <person name="Yang D."/>
            <person name="Bader C.D."/>
            <person name="Teijaro C.N."/>
            <person name="Fluegel L."/>
            <person name="Davis C.M."/>
            <person name="Simpson J.R."/>
            <person name="Lauterbach L."/>
            <person name="Steele A.D."/>
            <person name="Gui C."/>
            <person name="Meng S."/>
            <person name="Li G."/>
            <person name="Viehrig K."/>
            <person name="Ye F."/>
            <person name="Su P."/>
            <person name="Kiefer A.F."/>
            <person name="Nichols A."/>
            <person name="Cepeda A.J."/>
            <person name="Yan W."/>
            <person name="Fan B."/>
            <person name="Jiang Y."/>
            <person name="Adhikari A."/>
            <person name="Zheng C.-J."/>
            <person name="Schuster L."/>
            <person name="Cowan T.M."/>
            <person name="Smanski M.J."/>
            <person name="Chevrette M.G."/>
            <person name="De Carvalho L.P.S."/>
            <person name="Shen B."/>
        </authorList>
    </citation>
    <scope>NUCLEOTIDE SEQUENCE [LARGE SCALE GENOMIC DNA]</scope>
    <source>
        <strain evidence="4 5">NPDC000632</strain>
    </source>
</reference>
<evidence type="ECO:0000256" key="2">
    <source>
        <dbReference type="ARBA" id="ARBA00023002"/>
    </source>
</evidence>
<comment type="similarity">
    <text evidence="1">Belongs to the short-chain dehydrogenases/reductases (SDR) family.</text>
</comment>
<feature type="domain" description="Ketoreductase" evidence="3">
    <location>
        <begin position="9"/>
        <end position="179"/>
    </location>
</feature>
<name>A0ABV1VEU5_9ACTN</name>
<dbReference type="SUPFAM" id="SSF51735">
    <property type="entry name" value="NAD(P)-binding Rossmann-fold domains"/>
    <property type="match status" value="1"/>
</dbReference>
<organism evidence="4 5">
    <name type="scientific">Streptomyces flaveolus</name>
    <dbReference type="NCBI Taxonomy" id="67297"/>
    <lineage>
        <taxon>Bacteria</taxon>
        <taxon>Bacillati</taxon>
        <taxon>Actinomycetota</taxon>
        <taxon>Actinomycetes</taxon>
        <taxon>Kitasatosporales</taxon>
        <taxon>Streptomycetaceae</taxon>
        <taxon>Streptomyces</taxon>
    </lineage>
</organism>
<keyword evidence="5" id="KW-1185">Reference proteome</keyword>
<dbReference type="PANTHER" id="PTHR42760:SF5">
    <property type="entry name" value="2-DEHYDRO-3-DEOXY-D-GLUCONATE 5-DEHYDROGENASE"/>
    <property type="match status" value="1"/>
</dbReference>
<dbReference type="InterPro" id="IPR020904">
    <property type="entry name" value="Sc_DH/Rdtase_CS"/>
</dbReference>
<dbReference type="InterPro" id="IPR036291">
    <property type="entry name" value="NAD(P)-bd_dom_sf"/>
</dbReference>
<comment type="caution">
    <text evidence="4">The sequence shown here is derived from an EMBL/GenBank/DDBJ whole genome shotgun (WGS) entry which is preliminary data.</text>
</comment>
<dbReference type="Proteomes" id="UP001490330">
    <property type="component" value="Unassembled WGS sequence"/>
</dbReference>
<dbReference type="RefSeq" id="WP_350716931.1">
    <property type="nucleotide sequence ID" value="NZ_JBEPCO010000005.1"/>
</dbReference>
<dbReference type="PRINTS" id="PR00081">
    <property type="entry name" value="GDHRDH"/>
</dbReference>
<dbReference type="InterPro" id="IPR057326">
    <property type="entry name" value="KR_dom"/>
</dbReference>
<dbReference type="Pfam" id="PF13561">
    <property type="entry name" value="adh_short_C2"/>
    <property type="match status" value="1"/>
</dbReference>
<dbReference type="InterPro" id="IPR002347">
    <property type="entry name" value="SDR_fam"/>
</dbReference>
<keyword evidence="2" id="KW-0560">Oxidoreductase</keyword>
<dbReference type="SMART" id="SM00822">
    <property type="entry name" value="PKS_KR"/>
    <property type="match status" value="1"/>
</dbReference>
<gene>
    <name evidence="4" type="ORF">ABT322_14665</name>
</gene>
<dbReference type="Gene3D" id="3.40.50.720">
    <property type="entry name" value="NAD(P)-binding Rossmann-like Domain"/>
    <property type="match status" value="1"/>
</dbReference>
<accession>A0ABV1VEU5</accession>
<proteinExistence type="inferred from homology"/>
<evidence type="ECO:0000313" key="4">
    <source>
        <dbReference type="EMBL" id="MER6904998.1"/>
    </source>
</evidence>
<protein>
    <submittedName>
        <fullName evidence="4">SDR family oxidoreductase</fullName>
    </submittedName>
</protein>
<evidence type="ECO:0000313" key="5">
    <source>
        <dbReference type="Proteomes" id="UP001490330"/>
    </source>
</evidence>